<evidence type="ECO:0000256" key="3">
    <source>
        <dbReference type="ARBA" id="ARBA00023015"/>
    </source>
</evidence>
<feature type="region of interest" description="Disordered" evidence="6">
    <location>
        <begin position="85"/>
        <end position="105"/>
    </location>
</feature>
<protein>
    <submittedName>
        <fullName evidence="7">Uncharacterized protein</fullName>
    </submittedName>
</protein>
<organism evidence="7 8">
    <name type="scientific">Serendipita indica (strain DSM 11827)</name>
    <name type="common">Root endophyte fungus</name>
    <name type="synonym">Piriformospora indica</name>
    <dbReference type="NCBI Taxonomy" id="1109443"/>
    <lineage>
        <taxon>Eukaryota</taxon>
        <taxon>Fungi</taxon>
        <taxon>Dikarya</taxon>
        <taxon>Basidiomycota</taxon>
        <taxon>Agaricomycotina</taxon>
        <taxon>Agaricomycetes</taxon>
        <taxon>Sebacinales</taxon>
        <taxon>Serendipitaceae</taxon>
        <taxon>Serendipita</taxon>
    </lineage>
</organism>
<evidence type="ECO:0000256" key="1">
    <source>
        <dbReference type="ARBA" id="ARBA00004123"/>
    </source>
</evidence>
<dbReference type="Pfam" id="PF11571">
    <property type="entry name" value="Med27"/>
    <property type="match status" value="1"/>
</dbReference>
<comment type="subcellular location">
    <subcellularLocation>
        <location evidence="1">Nucleus</location>
    </subcellularLocation>
</comment>
<dbReference type="Proteomes" id="UP000007148">
    <property type="component" value="Unassembled WGS sequence"/>
</dbReference>
<evidence type="ECO:0000313" key="8">
    <source>
        <dbReference type="Proteomes" id="UP000007148"/>
    </source>
</evidence>
<evidence type="ECO:0000256" key="5">
    <source>
        <dbReference type="ARBA" id="ARBA00023242"/>
    </source>
</evidence>
<keyword evidence="5" id="KW-0539">Nucleus</keyword>
<dbReference type="eggNOG" id="ENOG502SQH9">
    <property type="taxonomic scope" value="Eukaryota"/>
</dbReference>
<keyword evidence="8" id="KW-1185">Reference proteome</keyword>
<comment type="similarity">
    <text evidence="2">Belongs to the Mediator complex subunit 27 family.</text>
</comment>
<reference evidence="7 8" key="1">
    <citation type="journal article" date="2011" name="PLoS Pathog.">
        <title>Endophytic Life Strategies Decoded by Genome and Transcriptome Analyses of the Mutualistic Root Symbiont Piriformospora indica.</title>
        <authorList>
            <person name="Zuccaro A."/>
            <person name="Lahrmann U."/>
            <person name="Guldener U."/>
            <person name="Langen G."/>
            <person name="Pfiffi S."/>
            <person name="Biedenkopf D."/>
            <person name="Wong P."/>
            <person name="Samans B."/>
            <person name="Grimm C."/>
            <person name="Basiewicz M."/>
            <person name="Murat C."/>
            <person name="Martin F."/>
            <person name="Kogel K.H."/>
        </authorList>
    </citation>
    <scope>NUCLEOTIDE SEQUENCE [LARGE SCALE GENOMIC DNA]</scope>
    <source>
        <strain evidence="7 8">DSM 11827</strain>
    </source>
</reference>
<dbReference type="HOGENOM" id="CLU_891877_0_0_1"/>
<proteinExistence type="inferred from homology"/>
<dbReference type="OrthoDB" id="10261040at2759"/>
<evidence type="ECO:0000256" key="6">
    <source>
        <dbReference type="SAM" id="MobiDB-lite"/>
    </source>
</evidence>
<sequence>MATPSDVRENLRNILSAIQATRNAFPTVNASQARPLQPRAQPQAPISLPTKFNAAFAAVNSLEELISRPSTQEAFIAAQKLPPAPPKVAMKRKRSPVENTASLSTKRPSIHRAEISNVNAFPTTTSSGITIEDQETLEKFVRHVNAQGVVRLHFWSRSKINHQHTDGPQIAKPRYLRLTIPDLLVAYLDIAERQGGKKGYQVLLVTIFGARERKLPHCATDFSVFVKISQYLTSVLQNHPDADIPTMVDLLSSYRELYTEPCMVCGSCWSMEGDLPPVQRLWVPSQESGEQGHWMPRHYLCART</sequence>
<comment type="caution">
    <text evidence="7">The sequence shown here is derived from an EMBL/GenBank/DDBJ whole genome shotgun (WGS) entry which is preliminary data.</text>
</comment>
<keyword evidence="3" id="KW-0805">Transcription regulation</keyword>
<evidence type="ECO:0000313" key="7">
    <source>
        <dbReference type="EMBL" id="CCA71780.1"/>
    </source>
</evidence>
<accession>G4TKD7</accession>
<dbReference type="STRING" id="1109443.G4TKD7"/>
<dbReference type="GO" id="GO:0016592">
    <property type="term" value="C:mediator complex"/>
    <property type="evidence" value="ECO:0007669"/>
    <property type="project" value="InterPro"/>
</dbReference>
<keyword evidence="4" id="KW-0804">Transcription</keyword>
<dbReference type="AlphaFoldDB" id="G4TKD7"/>
<dbReference type="EMBL" id="CAFZ01000134">
    <property type="protein sequence ID" value="CCA71780.1"/>
    <property type="molecule type" value="Genomic_DNA"/>
</dbReference>
<dbReference type="InParanoid" id="G4TKD7"/>
<gene>
    <name evidence="7" type="ORF">PIIN_05715</name>
</gene>
<evidence type="ECO:0000256" key="2">
    <source>
        <dbReference type="ARBA" id="ARBA00008048"/>
    </source>
</evidence>
<evidence type="ECO:0000256" key="4">
    <source>
        <dbReference type="ARBA" id="ARBA00023163"/>
    </source>
</evidence>
<name>G4TKD7_SERID</name>
<dbReference type="InterPro" id="IPR021627">
    <property type="entry name" value="Mediator_Med27"/>
</dbReference>